<evidence type="ECO:0000256" key="11">
    <source>
        <dbReference type="ARBA" id="ARBA00023295"/>
    </source>
</evidence>
<name>A0A7R8W994_9CRUS</name>
<keyword evidence="5 13" id="KW-0378">Hydrolase</keyword>
<feature type="compositionally biased region" description="Basic residues" evidence="14">
    <location>
        <begin position="1"/>
        <end position="16"/>
    </location>
</feature>
<dbReference type="SUPFAM" id="SSF48208">
    <property type="entry name" value="Six-hairpin glycosidases"/>
    <property type="match status" value="1"/>
</dbReference>
<evidence type="ECO:0000256" key="10">
    <source>
        <dbReference type="ARBA" id="ARBA00023180"/>
    </source>
</evidence>
<organism evidence="17">
    <name type="scientific">Cyprideis torosa</name>
    <dbReference type="NCBI Taxonomy" id="163714"/>
    <lineage>
        <taxon>Eukaryota</taxon>
        <taxon>Metazoa</taxon>
        <taxon>Ecdysozoa</taxon>
        <taxon>Arthropoda</taxon>
        <taxon>Crustacea</taxon>
        <taxon>Oligostraca</taxon>
        <taxon>Ostracoda</taxon>
        <taxon>Podocopa</taxon>
        <taxon>Podocopida</taxon>
        <taxon>Cytherocopina</taxon>
        <taxon>Cytheroidea</taxon>
        <taxon>Cytherideidae</taxon>
        <taxon>Cyprideis</taxon>
    </lineage>
</organism>
<feature type="domain" description="Glycosyl hydrolase family 63 N-terminal" evidence="16">
    <location>
        <begin position="77"/>
        <end position="251"/>
    </location>
</feature>
<evidence type="ECO:0000256" key="3">
    <source>
        <dbReference type="ARBA" id="ARBA00010833"/>
    </source>
</evidence>
<dbReference type="Gene3D" id="1.50.10.10">
    <property type="match status" value="1"/>
</dbReference>
<dbReference type="GO" id="GO:0006487">
    <property type="term" value="P:protein N-linked glycosylation"/>
    <property type="evidence" value="ECO:0007669"/>
    <property type="project" value="UniProtKB-UniRule"/>
</dbReference>
<comment type="similarity">
    <text evidence="3 13">Belongs to the glycosyl hydrolase 63 family.</text>
</comment>
<keyword evidence="4 13" id="KW-0812">Transmembrane</keyword>
<dbReference type="OrthoDB" id="410058at2759"/>
<evidence type="ECO:0000256" key="5">
    <source>
        <dbReference type="ARBA" id="ARBA00022801"/>
    </source>
</evidence>
<dbReference type="Pfam" id="PF03200">
    <property type="entry name" value="Glyco_hydro_63"/>
    <property type="match status" value="1"/>
</dbReference>
<dbReference type="InterPro" id="IPR008928">
    <property type="entry name" value="6-hairpin_glycosidase_sf"/>
</dbReference>
<reference evidence="17" key="1">
    <citation type="submission" date="2020-11" db="EMBL/GenBank/DDBJ databases">
        <authorList>
            <person name="Tran Van P."/>
        </authorList>
    </citation>
    <scope>NUCLEOTIDE SEQUENCE</scope>
</reference>
<comment type="function">
    <text evidence="13">Cleaves the distal alpha 1,2-linked glucose residue from the Glc(3)Man(9)GlcNAc(2) oligosaccharide precursor.</text>
</comment>
<gene>
    <name evidence="17" type="ORF">CTOB1V02_LOCUS2654</name>
</gene>
<feature type="transmembrane region" description="Helical" evidence="13">
    <location>
        <begin position="29"/>
        <end position="48"/>
    </location>
</feature>
<dbReference type="GO" id="GO:0005789">
    <property type="term" value="C:endoplasmic reticulum membrane"/>
    <property type="evidence" value="ECO:0007669"/>
    <property type="project" value="UniProtKB-SubCell"/>
</dbReference>
<dbReference type="Gene3D" id="2.70.98.110">
    <property type="entry name" value="Glycosyl hydrolase family 63, N-terminal domain"/>
    <property type="match status" value="1"/>
</dbReference>
<keyword evidence="9 13" id="KW-0472">Membrane</keyword>
<dbReference type="PANTHER" id="PTHR10412">
    <property type="entry name" value="MANNOSYL-OLIGOSACCHARIDE GLUCOSIDASE"/>
    <property type="match status" value="1"/>
</dbReference>
<dbReference type="Pfam" id="PF16923">
    <property type="entry name" value="Glyco_hydro_63N"/>
    <property type="match status" value="1"/>
</dbReference>
<evidence type="ECO:0000256" key="13">
    <source>
        <dbReference type="RuleBase" id="RU368089"/>
    </source>
</evidence>
<dbReference type="InterPro" id="IPR038518">
    <property type="entry name" value="Glyco_hydro_63N_sf"/>
</dbReference>
<dbReference type="AlphaFoldDB" id="A0A7R8W994"/>
<evidence type="ECO:0000256" key="6">
    <source>
        <dbReference type="ARBA" id="ARBA00022824"/>
    </source>
</evidence>
<evidence type="ECO:0000256" key="7">
    <source>
        <dbReference type="ARBA" id="ARBA00022968"/>
    </source>
</evidence>
<dbReference type="PANTHER" id="PTHR10412:SF11">
    <property type="entry name" value="MANNOSYL-OLIGOSACCHARIDE GLUCOSIDASE"/>
    <property type="match status" value="1"/>
</dbReference>
<evidence type="ECO:0000256" key="1">
    <source>
        <dbReference type="ARBA" id="ARBA00004648"/>
    </source>
</evidence>
<proteinExistence type="inferred from homology"/>
<protein>
    <recommendedName>
        <fullName evidence="12 13">Mannosyl-oligosaccharide glucosidase</fullName>
        <ecNumber evidence="12 13">3.2.1.106</ecNumber>
    </recommendedName>
</protein>
<comment type="subcellular location">
    <subcellularLocation>
        <location evidence="1 13">Endoplasmic reticulum membrane</location>
        <topology evidence="1 13">Single-pass type II membrane protein</topology>
    </subcellularLocation>
</comment>
<keyword evidence="7" id="KW-0735">Signal-anchor</keyword>
<evidence type="ECO:0000256" key="2">
    <source>
        <dbReference type="ARBA" id="ARBA00004740"/>
    </source>
</evidence>
<feature type="domain" description="Glycosyl hydrolase family 63 C-terminal" evidence="15">
    <location>
        <begin position="319"/>
        <end position="801"/>
    </location>
</feature>
<evidence type="ECO:0000313" key="17">
    <source>
        <dbReference type="EMBL" id="CAD7224701.1"/>
    </source>
</evidence>
<evidence type="ECO:0000256" key="9">
    <source>
        <dbReference type="ARBA" id="ARBA00023136"/>
    </source>
</evidence>
<comment type="catalytic activity">
    <reaction evidence="13">
        <text>N(4)-(alpha-D-Glc-(1-&gt;2)-alpha-D-Glc-(1-&gt;3)-alpha-D-Glc-(1-&gt;3)-alpha-D-Man-(1-&gt;2)-alpha-D-Man-(1-&gt;2)-alpha-D-Man-(1-&gt;3)-[alpha-D-Man-(1-&gt;2)-alpha-D-Man-(1-&gt;3)-[alpha-D-Man-(1-&gt;2)-alpha-D-Man-(1-&gt;6)]-alpha-D-Man-(1-&gt;6)]-beta-D-Man-(1-&gt;4)-beta-D-GlcNAc-(1-&gt;4)-beta-D-GlcNAc)-L-asparaginyl-[protein] + H2O = N(4)-(alpha-D-Glc-(1-&gt;3)-alpha-D-Glc-(1-&gt;3)-alpha-D-Man-(1-&gt;2)-alpha-D-Man-(1-&gt;2)-alpha-D-Man-(1-&gt;3)-[alpha-D-Man-(1-&gt;2)-alpha-D-Man-(1-&gt;3)-[alpha-D-Man-(1-&gt;2)-alpha-D-Man-(1-&gt;6)]-alpha-D-Man-(1-&gt;6)]-beta-D-Man-(1-&gt;4)-beta-D-GlcNAc-(1-&gt;4)-beta-D-GlcNAc)-L-asparaginyl-[protein] + beta-D-glucose</text>
        <dbReference type="Rhea" id="RHEA:55988"/>
        <dbReference type="Rhea" id="RHEA-COMP:12806"/>
        <dbReference type="Rhea" id="RHEA-COMP:14355"/>
        <dbReference type="ChEBI" id="CHEBI:15377"/>
        <dbReference type="ChEBI" id="CHEBI:15903"/>
        <dbReference type="ChEBI" id="CHEBI:59082"/>
        <dbReference type="ChEBI" id="CHEBI:132537"/>
        <dbReference type="EC" id="3.2.1.106"/>
    </reaction>
</comment>
<sequence>MAKHQHPRHGHRKFRKGSSNEEVQGFGKAMMWLGLIVPLAAVGIYLGYQGYLETRVNTPLSEPKVVIKEGLDVPDRLWGSYRPGYYFGMKTRTPASLVAGLMWIVPAQVRSDVRLRHKCLQDDGVVYFGWLQHDGKSYGRQLIVDELVNLDVSFVKQPGGSHGGDWTAKVSLSSEYSQMATSNVYLFFYFTYEEGSSVSMSERGRVDAERSGQQVFGIGPGVGDFRVKFRTQNEIATFIKTAHAQNGSAQIEELILGGRREQVKVKGHEDPVVSWEDRKSIHDVRPTNVVVYQAVMLTNGSLEVVFQSGSFRDRETELSGEVYENDLRQHEEAFLARFNRVFFPPDSEKERTVAMAAFSNLIGGIGYFYGSSRVQSLYNPSPVPYWQAALYTAVPSRSFFPRGFLWDEGFHLILISAWDKDIARDIISHWLDLMNVEGWIPREQILGREARERVPVEFITQKNTNANPPTLLLGIETLLMSRQSQEQHFDPQTINFLRRAWPRLVKWYDWFNSTQSGPIPGTYRWRGRDAKTKLELNPKTLTSGLDDYPRASHPSEIERHLDLRCWMAFASGVMAEIAMIISEDHLKYQETEQYLKDPMLLDEHHWSAEDEMFADYGLHTSNIKLTRPPSNQPGVTLPMVRKELEPPKEGFVPSFGYVSLFPLLLRILQPDSPRLGKLLMDLRRPDLLWTPFGLRSLARTAPLYMKRNTEHDPPYWRGPIWINMNYLALKALHHYGSLKGPHQSVARELYQELRRNVVENIVNEYLKTGSLWEQYNDKTGKGQGCRPFTGWTSLIVLIIAEKY</sequence>
<comment type="pathway">
    <text evidence="2">Glycan metabolism; N-glycan degradation.</text>
</comment>
<evidence type="ECO:0000259" key="15">
    <source>
        <dbReference type="Pfam" id="PF03200"/>
    </source>
</evidence>
<dbReference type="InterPro" id="IPR004888">
    <property type="entry name" value="Glycoside_hydrolase_63"/>
</dbReference>
<evidence type="ECO:0000256" key="4">
    <source>
        <dbReference type="ARBA" id="ARBA00022692"/>
    </source>
</evidence>
<dbReference type="InterPro" id="IPR031335">
    <property type="entry name" value="Glyco_hydro_63_C"/>
</dbReference>
<evidence type="ECO:0000256" key="14">
    <source>
        <dbReference type="SAM" id="MobiDB-lite"/>
    </source>
</evidence>
<dbReference type="InterPro" id="IPR031631">
    <property type="entry name" value="Glyco_hydro_63N"/>
</dbReference>
<evidence type="ECO:0000256" key="12">
    <source>
        <dbReference type="ARBA" id="ARBA00038888"/>
    </source>
</evidence>
<dbReference type="EC" id="3.2.1.106" evidence="12 13"/>
<evidence type="ECO:0000256" key="8">
    <source>
        <dbReference type="ARBA" id="ARBA00022989"/>
    </source>
</evidence>
<dbReference type="FunFam" id="1.50.10.10:FF:000009">
    <property type="entry name" value="mannosyl-oligosaccharide glucosidase"/>
    <property type="match status" value="1"/>
</dbReference>
<keyword evidence="6 13" id="KW-0256">Endoplasmic reticulum</keyword>
<feature type="region of interest" description="Disordered" evidence="14">
    <location>
        <begin position="1"/>
        <end position="20"/>
    </location>
</feature>
<keyword evidence="8 13" id="KW-1133">Transmembrane helix</keyword>
<keyword evidence="11 13" id="KW-0326">Glycosidase</keyword>
<dbReference type="GO" id="GO:0004573">
    <property type="term" value="F:Glc3Man9GlcNAc2 oligosaccharide glucosidase activity"/>
    <property type="evidence" value="ECO:0007669"/>
    <property type="project" value="UniProtKB-UniRule"/>
</dbReference>
<dbReference type="EMBL" id="OB660422">
    <property type="protein sequence ID" value="CAD7224701.1"/>
    <property type="molecule type" value="Genomic_DNA"/>
</dbReference>
<dbReference type="GO" id="GO:0009311">
    <property type="term" value="P:oligosaccharide metabolic process"/>
    <property type="evidence" value="ECO:0007669"/>
    <property type="project" value="UniProtKB-UniRule"/>
</dbReference>
<dbReference type="InterPro" id="IPR012341">
    <property type="entry name" value="6hp_glycosidase-like_sf"/>
</dbReference>
<keyword evidence="10" id="KW-0325">Glycoprotein</keyword>
<evidence type="ECO:0000259" key="16">
    <source>
        <dbReference type="Pfam" id="PF16923"/>
    </source>
</evidence>
<accession>A0A7R8W994</accession>